<reference evidence="4 5" key="1">
    <citation type="submission" date="2024-03" db="EMBL/GenBank/DDBJ databases">
        <title>Two novel species of the genus Flavobacterium exhibiting potentially degradation of complex polysaccharides.</title>
        <authorList>
            <person name="Lian X."/>
        </authorList>
    </citation>
    <scope>NUCLEOTIDE SEQUENCE [LARGE SCALE GENOMIC DNA]</scope>
    <source>
        <strain evidence="5">j3</strain>
    </source>
</reference>
<dbReference type="SUPFAM" id="SSF52218">
    <property type="entry name" value="Flavoproteins"/>
    <property type="match status" value="1"/>
</dbReference>
<keyword evidence="5" id="KW-1185">Reference proteome</keyword>
<dbReference type="Gene3D" id="3.40.50.360">
    <property type="match status" value="1"/>
</dbReference>
<gene>
    <name evidence="4" type="ORF">WFZ85_15265</name>
</gene>
<dbReference type="InterPro" id="IPR051545">
    <property type="entry name" value="NAD(P)H_dehydrogenase_qn"/>
</dbReference>
<feature type="domain" description="Flavodoxin-like fold" evidence="3">
    <location>
        <begin position="1"/>
        <end position="203"/>
    </location>
</feature>
<name>A0ABU9NBP6_9FLAO</name>
<dbReference type="InterPro" id="IPR029039">
    <property type="entry name" value="Flavoprotein-like_sf"/>
</dbReference>
<proteinExistence type="inferred from homology"/>
<protein>
    <submittedName>
        <fullName evidence="4">NAD(P)H-dependent oxidoreductase</fullName>
        <ecNumber evidence="4">1.-.-.-</ecNumber>
    </submittedName>
</protein>
<dbReference type="EMBL" id="JBCGDO010000038">
    <property type="protein sequence ID" value="MEM0543965.1"/>
    <property type="molecule type" value="Genomic_DNA"/>
</dbReference>
<organism evidence="4 5">
    <name type="scientific">Flavobacterium aureirubrum</name>
    <dbReference type="NCBI Taxonomy" id="3133147"/>
    <lineage>
        <taxon>Bacteria</taxon>
        <taxon>Pseudomonadati</taxon>
        <taxon>Bacteroidota</taxon>
        <taxon>Flavobacteriia</taxon>
        <taxon>Flavobacteriales</taxon>
        <taxon>Flavobacteriaceae</taxon>
        <taxon>Flavobacterium</taxon>
    </lineage>
</organism>
<dbReference type="RefSeq" id="WP_342697132.1">
    <property type="nucleotide sequence ID" value="NZ_JBCGDO010000038.1"/>
</dbReference>
<dbReference type="PANTHER" id="PTHR10204:SF34">
    <property type="entry name" value="NAD(P)H DEHYDROGENASE [QUINONE] 1 ISOFORM 1"/>
    <property type="match status" value="1"/>
</dbReference>
<dbReference type="Proteomes" id="UP001460072">
    <property type="component" value="Unassembled WGS sequence"/>
</dbReference>
<dbReference type="InterPro" id="IPR003680">
    <property type="entry name" value="Flavodoxin_fold"/>
</dbReference>
<accession>A0ABU9NBP6</accession>
<comment type="similarity">
    <text evidence="1">Belongs to the NAD(P)H dehydrogenase (quinone) family.</text>
</comment>
<evidence type="ECO:0000313" key="4">
    <source>
        <dbReference type="EMBL" id="MEM0543965.1"/>
    </source>
</evidence>
<keyword evidence="2 4" id="KW-0560">Oxidoreductase</keyword>
<dbReference type="Pfam" id="PF02525">
    <property type="entry name" value="Flavodoxin_2"/>
    <property type="match status" value="1"/>
</dbReference>
<comment type="caution">
    <text evidence="4">The sequence shown here is derived from an EMBL/GenBank/DDBJ whole genome shotgun (WGS) entry which is preliminary data.</text>
</comment>
<dbReference type="EC" id="1.-.-.-" evidence="4"/>
<evidence type="ECO:0000256" key="1">
    <source>
        <dbReference type="ARBA" id="ARBA00006252"/>
    </source>
</evidence>
<evidence type="ECO:0000313" key="5">
    <source>
        <dbReference type="Proteomes" id="UP001460072"/>
    </source>
</evidence>
<evidence type="ECO:0000259" key="3">
    <source>
        <dbReference type="Pfam" id="PF02525"/>
    </source>
</evidence>
<evidence type="ECO:0000256" key="2">
    <source>
        <dbReference type="ARBA" id="ARBA00023002"/>
    </source>
</evidence>
<dbReference type="PANTHER" id="PTHR10204">
    <property type="entry name" value="NAD P H OXIDOREDUCTASE-RELATED"/>
    <property type="match status" value="1"/>
</dbReference>
<dbReference type="GO" id="GO:0016491">
    <property type="term" value="F:oxidoreductase activity"/>
    <property type="evidence" value="ECO:0007669"/>
    <property type="project" value="UniProtKB-KW"/>
</dbReference>
<sequence length="208" mass="23857">MKAHIVFAHPNLQSYNGQLRNTAIQTLEAFGWSVSVSDLYQMKFKASADEDDFTSLYNVDFFDLQVEQQAATQRQTYSADITREHKLLSEADLIIFQFPLWWYSMPGLLKGYVDRVFSMGWAYGGGQALAGKRILVSMTTGAPDFAWTPEKRGTIYDIFKHLFVGTFGLCGMENLEPFIVYGAKRHSEMDKNTIFENYKKRLTEIVEK</sequence>